<sequence>MQDAFESARQGWGRTIILGLESHRSPMNIDTWSIIRGKTVTGSCFGGIKPKTDIPILAQRYMNKELCLDGFITHEVSFNEINKAFEYLINGESLRCIIWMAK</sequence>
<dbReference type="AlphaFoldDB" id="A0AAW1N8D7"/>
<comment type="caution">
    <text evidence="3">The sequence shown here is derived from an EMBL/GenBank/DDBJ whole genome shotgun (WGS) entry which is preliminary data.</text>
</comment>
<gene>
    <name evidence="3" type="ORF">RND81_01G175200</name>
</gene>
<dbReference type="GO" id="GO:0008270">
    <property type="term" value="F:zinc ion binding"/>
    <property type="evidence" value="ECO:0007669"/>
    <property type="project" value="TreeGrafter"/>
</dbReference>
<dbReference type="Gene3D" id="3.90.180.10">
    <property type="entry name" value="Medium-chain alcohol dehydrogenases, catalytic domain"/>
    <property type="match status" value="1"/>
</dbReference>
<dbReference type="InterPro" id="IPR011032">
    <property type="entry name" value="GroES-like_sf"/>
</dbReference>
<dbReference type="PANTHER" id="PTHR43880">
    <property type="entry name" value="ALCOHOL DEHYDROGENASE"/>
    <property type="match status" value="1"/>
</dbReference>
<organism evidence="3 4">
    <name type="scientific">Saponaria officinalis</name>
    <name type="common">Common soapwort</name>
    <name type="synonym">Lychnis saponaria</name>
    <dbReference type="NCBI Taxonomy" id="3572"/>
    <lineage>
        <taxon>Eukaryota</taxon>
        <taxon>Viridiplantae</taxon>
        <taxon>Streptophyta</taxon>
        <taxon>Embryophyta</taxon>
        <taxon>Tracheophyta</taxon>
        <taxon>Spermatophyta</taxon>
        <taxon>Magnoliopsida</taxon>
        <taxon>eudicotyledons</taxon>
        <taxon>Gunneridae</taxon>
        <taxon>Pentapetalae</taxon>
        <taxon>Caryophyllales</taxon>
        <taxon>Caryophyllaceae</taxon>
        <taxon>Caryophylleae</taxon>
        <taxon>Saponaria</taxon>
    </lineage>
</organism>
<proteinExistence type="predicted"/>
<dbReference type="GO" id="GO:0046294">
    <property type="term" value="P:formaldehyde catabolic process"/>
    <property type="evidence" value="ECO:0007669"/>
    <property type="project" value="TreeGrafter"/>
</dbReference>
<evidence type="ECO:0000256" key="1">
    <source>
        <dbReference type="ARBA" id="ARBA00022723"/>
    </source>
</evidence>
<evidence type="ECO:0000313" key="3">
    <source>
        <dbReference type="EMBL" id="KAK9757629.1"/>
    </source>
</evidence>
<evidence type="ECO:0000256" key="2">
    <source>
        <dbReference type="ARBA" id="ARBA00022833"/>
    </source>
</evidence>
<dbReference type="GO" id="GO:0051903">
    <property type="term" value="F:S-(hydroxymethyl)glutathione dehydrogenase [NAD(P)+] activity"/>
    <property type="evidence" value="ECO:0007669"/>
    <property type="project" value="TreeGrafter"/>
</dbReference>
<keyword evidence="4" id="KW-1185">Reference proteome</keyword>
<dbReference type="PANTHER" id="PTHR43880:SF10">
    <property type="entry name" value="ALCOHOL DEHYDROGENASE-LIKE 2"/>
    <property type="match status" value="1"/>
</dbReference>
<dbReference type="Gene3D" id="3.40.50.720">
    <property type="entry name" value="NAD(P)-binding Rossmann-like Domain"/>
    <property type="match status" value="1"/>
</dbReference>
<dbReference type="SUPFAM" id="SSF50129">
    <property type="entry name" value="GroES-like"/>
    <property type="match status" value="1"/>
</dbReference>
<name>A0AAW1N8D7_SAPOF</name>
<dbReference type="EMBL" id="JBDFQZ010000001">
    <property type="protein sequence ID" value="KAK9757629.1"/>
    <property type="molecule type" value="Genomic_DNA"/>
</dbReference>
<keyword evidence="2" id="KW-0862">Zinc</keyword>
<dbReference type="GO" id="GO:0005829">
    <property type="term" value="C:cytosol"/>
    <property type="evidence" value="ECO:0007669"/>
    <property type="project" value="TreeGrafter"/>
</dbReference>
<evidence type="ECO:0000313" key="4">
    <source>
        <dbReference type="Proteomes" id="UP001443914"/>
    </source>
</evidence>
<evidence type="ECO:0008006" key="5">
    <source>
        <dbReference type="Google" id="ProtNLM"/>
    </source>
</evidence>
<dbReference type="Proteomes" id="UP001443914">
    <property type="component" value="Unassembled WGS sequence"/>
</dbReference>
<keyword evidence="1" id="KW-0479">Metal-binding</keyword>
<reference evidence="3" key="1">
    <citation type="submission" date="2024-03" db="EMBL/GenBank/DDBJ databases">
        <title>WGS assembly of Saponaria officinalis var. Norfolk2.</title>
        <authorList>
            <person name="Jenkins J."/>
            <person name="Shu S."/>
            <person name="Grimwood J."/>
            <person name="Barry K."/>
            <person name="Goodstein D."/>
            <person name="Schmutz J."/>
            <person name="Leebens-Mack J."/>
            <person name="Osbourn A."/>
        </authorList>
    </citation>
    <scope>NUCLEOTIDE SEQUENCE [LARGE SCALE GENOMIC DNA]</scope>
    <source>
        <strain evidence="3">JIC</strain>
    </source>
</reference>
<accession>A0AAW1N8D7</accession>
<protein>
    <recommendedName>
        <fullName evidence="5">Alcohol dehydrogenase</fullName>
    </recommendedName>
</protein>